<dbReference type="PROSITE" id="PS00217">
    <property type="entry name" value="SUGAR_TRANSPORT_2"/>
    <property type="match status" value="1"/>
</dbReference>
<keyword evidence="10" id="KW-1185">Reference proteome</keyword>
<dbReference type="Gene3D" id="1.20.1250.20">
    <property type="entry name" value="MFS general substrate transporter like domains"/>
    <property type="match status" value="2"/>
</dbReference>
<feature type="transmembrane region" description="Helical" evidence="7">
    <location>
        <begin position="106"/>
        <end position="126"/>
    </location>
</feature>
<dbReference type="PANTHER" id="PTHR48022:SF21">
    <property type="entry name" value="QUINATE TRANSPORTER, PUTATIVE (AFU_ORTHOLOGUE AFUA_6G06960)-RELATED"/>
    <property type="match status" value="1"/>
</dbReference>
<dbReference type="EMBL" id="NPIC01000007">
    <property type="protein sequence ID" value="RDL34803.1"/>
    <property type="molecule type" value="Genomic_DNA"/>
</dbReference>
<organism evidence="9 10">
    <name type="scientific">Venustampulla echinocandica</name>
    <dbReference type="NCBI Taxonomy" id="2656787"/>
    <lineage>
        <taxon>Eukaryota</taxon>
        <taxon>Fungi</taxon>
        <taxon>Dikarya</taxon>
        <taxon>Ascomycota</taxon>
        <taxon>Pezizomycotina</taxon>
        <taxon>Leotiomycetes</taxon>
        <taxon>Helotiales</taxon>
        <taxon>Pleuroascaceae</taxon>
        <taxon>Venustampulla</taxon>
    </lineage>
</organism>
<name>A0A370THY5_9HELO</name>
<evidence type="ECO:0000256" key="3">
    <source>
        <dbReference type="ARBA" id="ARBA00022448"/>
    </source>
</evidence>
<dbReference type="GO" id="GO:0005351">
    <property type="term" value="F:carbohydrate:proton symporter activity"/>
    <property type="evidence" value="ECO:0007669"/>
    <property type="project" value="TreeGrafter"/>
</dbReference>
<evidence type="ECO:0000256" key="5">
    <source>
        <dbReference type="ARBA" id="ARBA00022989"/>
    </source>
</evidence>
<sequence length="550" mass="59374">MTIYSILRHVVRNDAIRIDPPEVYNWRILALASSACFAGSLFGVDAGIIGGVLVMPDFKREFGLDTRPPSVVADLSGNLVTTMQAGAVLGALISSPFADRKGRKPALLGVAIAGLIGGIMQAFSYGHLPVFYIGRFIEGIGLGAGTMLAPTYVSENSPRAIRGFLVGFFQLFLVMGSMVAYFINYGSLLHLPVRSFIPARLTNVTLLIILLSSANGFVDGSVGLPSDMPDALIHQHALLSRVSSMAGIPGPVGKSHRSVVRRATPPGRAPIHPARTTRVTYTARPRKCYYARNGILGTAKGVLDGRHESEASIANYRDDYISAVTGAINYYAPTIFKDLGLSGTTTALFAQGIYGIVKVITCLIFVFFLADSLGRRLSLMWSGALQGFCMFFLGFYVRFGPKIGESESPPPAGIAALAMVYIFAAAFNMGWGPVSWIYVSEIPTNRLRAYNVALASLTHWLHNLAVSKATPVMLFSKPYGAYFIFGSLNLTMGILAFWLPETKGISLERMDEIFGAADMSNVEDLGVAAKRAKNVDEQLEEEETVHTSKA</sequence>
<dbReference type="PROSITE" id="PS00216">
    <property type="entry name" value="SUGAR_TRANSPORT_1"/>
    <property type="match status" value="1"/>
</dbReference>
<dbReference type="OrthoDB" id="508119at2759"/>
<feature type="transmembrane region" description="Helical" evidence="7">
    <location>
        <begin position="347"/>
        <end position="368"/>
    </location>
</feature>
<dbReference type="RefSeq" id="XP_031867785.1">
    <property type="nucleotide sequence ID" value="XM_032016554.1"/>
</dbReference>
<dbReference type="Proteomes" id="UP000254866">
    <property type="component" value="Unassembled WGS sequence"/>
</dbReference>
<dbReference type="InterPro" id="IPR005828">
    <property type="entry name" value="MFS_sugar_transport-like"/>
</dbReference>
<reference evidence="9 10" key="1">
    <citation type="journal article" date="2018" name="IMA Fungus">
        <title>IMA Genome-F 9: Draft genome sequence of Annulohypoxylon stygium, Aspergillus mulundensis, Berkeleyomyces basicola (syn. Thielaviopsis basicola), Ceratocystis smalleyi, two Cercospora beticola strains, Coleophoma cylindrospora, Fusarium fracticaudum, Phialophora cf. hyalina, and Morchella septimelata.</title>
        <authorList>
            <person name="Wingfield B.D."/>
            <person name="Bills G.F."/>
            <person name="Dong Y."/>
            <person name="Huang W."/>
            <person name="Nel W.J."/>
            <person name="Swalarsk-Parry B.S."/>
            <person name="Vaghefi N."/>
            <person name="Wilken P.M."/>
            <person name="An Z."/>
            <person name="de Beer Z.W."/>
            <person name="De Vos L."/>
            <person name="Chen L."/>
            <person name="Duong T.A."/>
            <person name="Gao Y."/>
            <person name="Hammerbacher A."/>
            <person name="Kikkert J.R."/>
            <person name="Li Y."/>
            <person name="Li H."/>
            <person name="Li K."/>
            <person name="Li Q."/>
            <person name="Liu X."/>
            <person name="Ma X."/>
            <person name="Naidoo K."/>
            <person name="Pethybridge S.J."/>
            <person name="Sun J."/>
            <person name="Steenkamp E.T."/>
            <person name="van der Nest M.A."/>
            <person name="van Wyk S."/>
            <person name="Wingfield M.J."/>
            <person name="Xiong C."/>
            <person name="Yue Q."/>
            <person name="Zhang X."/>
        </authorList>
    </citation>
    <scope>NUCLEOTIDE SEQUENCE [LARGE SCALE GENOMIC DNA]</scope>
    <source>
        <strain evidence="9 10">BP 5553</strain>
    </source>
</reference>
<feature type="transmembrane region" description="Helical" evidence="7">
    <location>
        <begin position="164"/>
        <end position="183"/>
    </location>
</feature>
<accession>A0A370THY5</accession>
<gene>
    <name evidence="9" type="ORF">BP5553_07931</name>
</gene>
<feature type="transmembrane region" description="Helical" evidence="7">
    <location>
        <begin position="411"/>
        <end position="431"/>
    </location>
</feature>
<comment type="similarity">
    <text evidence="2">Belongs to the major facilitator superfamily. Sugar transporter (TC 2.A.1.1) family.</text>
</comment>
<evidence type="ECO:0000259" key="8">
    <source>
        <dbReference type="PROSITE" id="PS50850"/>
    </source>
</evidence>
<keyword evidence="3" id="KW-0813">Transport</keyword>
<evidence type="ECO:0000313" key="9">
    <source>
        <dbReference type="EMBL" id="RDL34803.1"/>
    </source>
</evidence>
<feature type="transmembrane region" description="Helical" evidence="7">
    <location>
        <begin position="195"/>
        <end position="218"/>
    </location>
</feature>
<dbReference type="InterPro" id="IPR003663">
    <property type="entry name" value="Sugar/inositol_transpt"/>
</dbReference>
<evidence type="ECO:0000256" key="4">
    <source>
        <dbReference type="ARBA" id="ARBA00022692"/>
    </source>
</evidence>
<keyword evidence="6 7" id="KW-0472">Membrane</keyword>
<comment type="caution">
    <text evidence="9">The sequence shown here is derived from an EMBL/GenBank/DDBJ whole genome shotgun (WGS) entry which is preliminary data.</text>
</comment>
<keyword evidence="4 7" id="KW-0812">Transmembrane</keyword>
<dbReference type="Pfam" id="PF00083">
    <property type="entry name" value="Sugar_tr"/>
    <property type="match status" value="2"/>
</dbReference>
<dbReference type="InterPro" id="IPR020846">
    <property type="entry name" value="MFS_dom"/>
</dbReference>
<evidence type="ECO:0000256" key="1">
    <source>
        <dbReference type="ARBA" id="ARBA00004141"/>
    </source>
</evidence>
<dbReference type="AlphaFoldDB" id="A0A370THY5"/>
<dbReference type="SUPFAM" id="SSF103473">
    <property type="entry name" value="MFS general substrate transporter"/>
    <property type="match status" value="2"/>
</dbReference>
<protein>
    <recommendedName>
        <fullName evidence="8">Major facilitator superfamily (MFS) profile domain-containing protein</fullName>
    </recommendedName>
</protein>
<dbReference type="PANTHER" id="PTHR48022">
    <property type="entry name" value="PLASTIDIC GLUCOSE TRANSPORTER 4"/>
    <property type="match status" value="1"/>
</dbReference>
<evidence type="ECO:0000256" key="2">
    <source>
        <dbReference type="ARBA" id="ARBA00010992"/>
    </source>
</evidence>
<feature type="transmembrane region" description="Helical" evidence="7">
    <location>
        <begin position="28"/>
        <end position="55"/>
    </location>
</feature>
<feature type="transmembrane region" description="Helical" evidence="7">
    <location>
        <begin position="380"/>
        <end position="399"/>
    </location>
</feature>
<feature type="domain" description="Major facilitator superfamily (MFS) profile" evidence="8">
    <location>
        <begin position="31"/>
        <end position="504"/>
    </location>
</feature>
<comment type="subcellular location">
    <subcellularLocation>
        <location evidence="1">Membrane</location>
        <topology evidence="1">Multi-pass membrane protein</topology>
    </subcellularLocation>
</comment>
<dbReference type="InterPro" id="IPR005829">
    <property type="entry name" value="Sugar_transporter_CS"/>
</dbReference>
<dbReference type="InterPro" id="IPR050360">
    <property type="entry name" value="MFS_Sugar_Transporters"/>
</dbReference>
<proteinExistence type="inferred from homology"/>
<evidence type="ECO:0000256" key="7">
    <source>
        <dbReference type="SAM" id="Phobius"/>
    </source>
</evidence>
<dbReference type="GeneID" id="43600780"/>
<keyword evidence="5 7" id="KW-1133">Transmembrane helix</keyword>
<evidence type="ECO:0000256" key="6">
    <source>
        <dbReference type="ARBA" id="ARBA00023136"/>
    </source>
</evidence>
<feature type="transmembrane region" description="Helical" evidence="7">
    <location>
        <begin position="75"/>
        <end position="94"/>
    </location>
</feature>
<dbReference type="GO" id="GO:0016020">
    <property type="term" value="C:membrane"/>
    <property type="evidence" value="ECO:0007669"/>
    <property type="project" value="UniProtKB-SubCell"/>
</dbReference>
<dbReference type="PRINTS" id="PR00171">
    <property type="entry name" value="SUGRTRNSPORT"/>
</dbReference>
<feature type="transmembrane region" description="Helical" evidence="7">
    <location>
        <begin position="479"/>
        <end position="499"/>
    </location>
</feature>
<dbReference type="InterPro" id="IPR036259">
    <property type="entry name" value="MFS_trans_sf"/>
</dbReference>
<evidence type="ECO:0000313" key="10">
    <source>
        <dbReference type="Proteomes" id="UP000254866"/>
    </source>
</evidence>
<dbReference type="PROSITE" id="PS50850">
    <property type="entry name" value="MFS"/>
    <property type="match status" value="1"/>
</dbReference>